<evidence type="ECO:0000313" key="2">
    <source>
        <dbReference type="Proteomes" id="UP000694892"/>
    </source>
</evidence>
<accession>A0A974H987</accession>
<sequence length="180" mass="19739">MEERDLTCPWVGNTRSASVHEGQNIRTGLIIQYKNWSGRYKTSLVIPAGGLILPPPLCIVEQIRAVVYTAPLINSQQSLLIPGRHGRRVNFLLGGWTAVLAVGYRDGLAGKGLVGRRGKQVLQRYSVPSCVLRGGRAVSQRCRKPALPRDTLDGQLIENLLWRPAESVGGGRFEEGKEGE</sequence>
<proteinExistence type="predicted"/>
<protein>
    <submittedName>
        <fullName evidence="1">Uncharacterized protein</fullName>
    </submittedName>
</protein>
<name>A0A974H987_XENLA</name>
<evidence type="ECO:0000313" key="1">
    <source>
        <dbReference type="EMBL" id="OCT69587.1"/>
    </source>
</evidence>
<gene>
    <name evidence="1" type="ORF">XELAEV_18040899mg</name>
</gene>
<organism evidence="1 2">
    <name type="scientific">Xenopus laevis</name>
    <name type="common">African clawed frog</name>
    <dbReference type="NCBI Taxonomy" id="8355"/>
    <lineage>
        <taxon>Eukaryota</taxon>
        <taxon>Metazoa</taxon>
        <taxon>Chordata</taxon>
        <taxon>Craniata</taxon>
        <taxon>Vertebrata</taxon>
        <taxon>Euteleostomi</taxon>
        <taxon>Amphibia</taxon>
        <taxon>Batrachia</taxon>
        <taxon>Anura</taxon>
        <taxon>Pipoidea</taxon>
        <taxon>Pipidae</taxon>
        <taxon>Xenopodinae</taxon>
        <taxon>Xenopus</taxon>
        <taxon>Xenopus</taxon>
    </lineage>
</organism>
<dbReference type="Proteomes" id="UP000694892">
    <property type="component" value="Chromosome 8L"/>
</dbReference>
<dbReference type="EMBL" id="CM004480">
    <property type="protein sequence ID" value="OCT69587.1"/>
    <property type="molecule type" value="Genomic_DNA"/>
</dbReference>
<dbReference type="AlphaFoldDB" id="A0A974H987"/>
<reference evidence="2" key="1">
    <citation type="journal article" date="2016" name="Nature">
        <title>Genome evolution in the allotetraploid frog Xenopus laevis.</title>
        <authorList>
            <person name="Session A.M."/>
            <person name="Uno Y."/>
            <person name="Kwon T."/>
            <person name="Chapman J.A."/>
            <person name="Toyoda A."/>
            <person name="Takahashi S."/>
            <person name="Fukui A."/>
            <person name="Hikosaka A."/>
            <person name="Suzuki A."/>
            <person name="Kondo M."/>
            <person name="van Heeringen S.J."/>
            <person name="Quigley I."/>
            <person name="Heinz S."/>
            <person name="Ogino H."/>
            <person name="Ochi H."/>
            <person name="Hellsten U."/>
            <person name="Lyons J.B."/>
            <person name="Simakov O."/>
            <person name="Putnam N."/>
            <person name="Stites J."/>
            <person name="Kuroki Y."/>
            <person name="Tanaka T."/>
            <person name="Michiue T."/>
            <person name="Watanabe M."/>
            <person name="Bogdanovic O."/>
            <person name="Lister R."/>
            <person name="Georgiou G."/>
            <person name="Paranjpe S.S."/>
            <person name="van Kruijsbergen I."/>
            <person name="Shu S."/>
            <person name="Carlson J."/>
            <person name="Kinoshita T."/>
            <person name="Ohta Y."/>
            <person name="Mawaribuchi S."/>
            <person name="Jenkins J."/>
            <person name="Grimwood J."/>
            <person name="Schmutz J."/>
            <person name="Mitros T."/>
            <person name="Mozaffari S.V."/>
            <person name="Suzuki Y."/>
            <person name="Haramoto Y."/>
            <person name="Yamamoto T.S."/>
            <person name="Takagi C."/>
            <person name="Heald R."/>
            <person name="Miller K."/>
            <person name="Haudenschild C."/>
            <person name="Kitzman J."/>
            <person name="Nakayama T."/>
            <person name="Izutsu Y."/>
            <person name="Robert J."/>
            <person name="Fortriede J."/>
            <person name="Burns K."/>
            <person name="Lotay V."/>
            <person name="Karimi K."/>
            <person name="Yasuoka Y."/>
            <person name="Dichmann D.S."/>
            <person name="Flajnik M.F."/>
            <person name="Houston D.W."/>
            <person name="Shendure J."/>
            <person name="DuPasquier L."/>
            <person name="Vize P.D."/>
            <person name="Zorn A.M."/>
            <person name="Ito M."/>
            <person name="Marcotte E.M."/>
            <person name="Wallingford J.B."/>
            <person name="Ito Y."/>
            <person name="Asashima M."/>
            <person name="Ueno N."/>
            <person name="Matsuda Y."/>
            <person name="Veenstra G.J."/>
            <person name="Fujiyama A."/>
            <person name="Harland R.M."/>
            <person name="Taira M."/>
            <person name="Rokhsar D.S."/>
        </authorList>
    </citation>
    <scope>NUCLEOTIDE SEQUENCE [LARGE SCALE GENOMIC DNA]</scope>
    <source>
        <strain evidence="2">J</strain>
    </source>
</reference>